<keyword evidence="8 9" id="KW-0472">Membrane</keyword>
<protein>
    <submittedName>
        <fullName evidence="12">ABC transporter ATP-binding protein</fullName>
    </submittedName>
</protein>
<proteinExistence type="predicted"/>
<dbReference type="PROSITE" id="PS00211">
    <property type="entry name" value="ABC_TRANSPORTER_1"/>
    <property type="match status" value="1"/>
</dbReference>
<feature type="transmembrane region" description="Helical" evidence="9">
    <location>
        <begin position="12"/>
        <end position="34"/>
    </location>
</feature>
<evidence type="ECO:0000256" key="3">
    <source>
        <dbReference type="ARBA" id="ARBA00022475"/>
    </source>
</evidence>
<feature type="transmembrane region" description="Helical" evidence="9">
    <location>
        <begin position="267"/>
        <end position="294"/>
    </location>
</feature>
<feature type="transmembrane region" description="Helical" evidence="9">
    <location>
        <begin position="54"/>
        <end position="74"/>
    </location>
</feature>
<dbReference type="PROSITE" id="PS50893">
    <property type="entry name" value="ABC_TRANSPORTER_2"/>
    <property type="match status" value="1"/>
</dbReference>
<dbReference type="KEGG" id="bhc:JFL75_17855"/>
<evidence type="ECO:0000313" key="12">
    <source>
        <dbReference type="EMBL" id="QQO08770.1"/>
    </source>
</evidence>
<name>A0A7T7XLZ5_9SPIR</name>
<evidence type="ECO:0000256" key="4">
    <source>
        <dbReference type="ARBA" id="ARBA00022692"/>
    </source>
</evidence>
<gene>
    <name evidence="12" type="ORF">JFL75_17855</name>
</gene>
<dbReference type="InterPro" id="IPR003439">
    <property type="entry name" value="ABC_transporter-like_ATP-bd"/>
</dbReference>
<dbReference type="InterPro" id="IPR003593">
    <property type="entry name" value="AAA+_ATPase"/>
</dbReference>
<dbReference type="InterPro" id="IPR011527">
    <property type="entry name" value="ABC1_TM_dom"/>
</dbReference>
<keyword evidence="6 12" id="KW-0067">ATP-binding</keyword>
<keyword evidence="7 9" id="KW-1133">Transmembrane helix</keyword>
<evidence type="ECO:0000256" key="2">
    <source>
        <dbReference type="ARBA" id="ARBA00022448"/>
    </source>
</evidence>
<feature type="transmembrane region" description="Helical" evidence="9">
    <location>
        <begin position="227"/>
        <end position="255"/>
    </location>
</feature>
<evidence type="ECO:0000256" key="8">
    <source>
        <dbReference type="ARBA" id="ARBA00023136"/>
    </source>
</evidence>
<accession>A0A7T7XLZ5</accession>
<dbReference type="AlphaFoldDB" id="A0A7T7XLZ5"/>
<dbReference type="SUPFAM" id="SSF52540">
    <property type="entry name" value="P-loop containing nucleoside triphosphate hydrolases"/>
    <property type="match status" value="1"/>
</dbReference>
<sequence length="571" mass="61681">MFSIFKRLPPVQTILAIVFLFLQTGCALYLPYLMAGMVDQGIMAGDFGFIWKQGGTMLGIAALSLTGALLNMYIAGRIAFRLGKELREEIFTKVLSFSKTEYDRFGTSVLITRNTSDVTQVQTVVEMFFKFLILSPIYLIGGICLTWKLNPALALPFAAVVPFMALAAAVIYRFAVPLYGKMQSLLDRLNLLFREGITGVRVIRAFAREEVDYEKYRTTNRDYTGTAIAAGTIMSVFVPLITLIISLAALAIVWIGGNSTAGGNMDVGAIMAALSYSAQILMGFGLLTNVLLILPRGQVSARRIREVLDTPLSLQDPLQPEPAGAVSLSFIGVSFSYPGAAKPALSDISFTVGKGQTLAIAGGTGDGKSTLLSLIPRFYDVQSGSIRIGGTDVRSMVQNDLRKLVSYTPQKSALLAGTVRSNLLLAKPGAGDEELWAVLEDACAAEFIRELPEGLDSPVEKGGANFSGGQRQRLCIARTIIKEADIYLFDDSFSALDFKTDAAVRGSLKRRLEDKIVVLVAQRAGTTANADCIAVLDKGVLAGLGTHNELLKNSPVYREIIRSQGYEEEAA</sequence>
<dbReference type="PROSITE" id="PS50929">
    <property type="entry name" value="ABC_TM1F"/>
    <property type="match status" value="1"/>
</dbReference>
<dbReference type="CDD" id="cd18548">
    <property type="entry name" value="ABC_6TM_Tm287_like"/>
    <property type="match status" value="1"/>
</dbReference>
<dbReference type="Gene3D" id="3.40.50.300">
    <property type="entry name" value="P-loop containing nucleotide triphosphate hydrolases"/>
    <property type="match status" value="1"/>
</dbReference>
<keyword evidence="13" id="KW-1185">Reference proteome</keyword>
<dbReference type="Gene3D" id="1.20.1560.10">
    <property type="entry name" value="ABC transporter type 1, transmembrane domain"/>
    <property type="match status" value="1"/>
</dbReference>
<dbReference type="Proteomes" id="UP000595917">
    <property type="component" value="Chromosome"/>
</dbReference>
<dbReference type="Pfam" id="PF00664">
    <property type="entry name" value="ABC_membrane"/>
    <property type="match status" value="1"/>
</dbReference>
<evidence type="ECO:0000259" key="10">
    <source>
        <dbReference type="PROSITE" id="PS50893"/>
    </source>
</evidence>
<dbReference type="GO" id="GO:0016887">
    <property type="term" value="F:ATP hydrolysis activity"/>
    <property type="evidence" value="ECO:0007669"/>
    <property type="project" value="InterPro"/>
</dbReference>
<dbReference type="Pfam" id="PF00005">
    <property type="entry name" value="ABC_tran"/>
    <property type="match status" value="1"/>
</dbReference>
<keyword evidence="4 9" id="KW-0812">Transmembrane</keyword>
<comment type="subcellular location">
    <subcellularLocation>
        <location evidence="1">Cell membrane</location>
        <topology evidence="1">Multi-pass membrane protein</topology>
    </subcellularLocation>
</comment>
<organism evidence="12 13">
    <name type="scientific">Breznakiella homolactica</name>
    <dbReference type="NCBI Taxonomy" id="2798577"/>
    <lineage>
        <taxon>Bacteria</taxon>
        <taxon>Pseudomonadati</taxon>
        <taxon>Spirochaetota</taxon>
        <taxon>Spirochaetia</taxon>
        <taxon>Spirochaetales</taxon>
        <taxon>Breznakiellaceae</taxon>
        <taxon>Breznakiella</taxon>
    </lineage>
</organism>
<dbReference type="FunFam" id="3.40.50.300:FF:000854">
    <property type="entry name" value="Multidrug ABC transporter ATP-binding protein"/>
    <property type="match status" value="1"/>
</dbReference>
<evidence type="ECO:0000256" key="5">
    <source>
        <dbReference type="ARBA" id="ARBA00022741"/>
    </source>
</evidence>
<evidence type="ECO:0000256" key="9">
    <source>
        <dbReference type="SAM" id="Phobius"/>
    </source>
</evidence>
<feature type="domain" description="ABC transmembrane type-1" evidence="11">
    <location>
        <begin position="14"/>
        <end position="296"/>
    </location>
</feature>
<dbReference type="GO" id="GO:0015421">
    <property type="term" value="F:ABC-type oligopeptide transporter activity"/>
    <property type="evidence" value="ECO:0007669"/>
    <property type="project" value="TreeGrafter"/>
</dbReference>
<evidence type="ECO:0000256" key="6">
    <source>
        <dbReference type="ARBA" id="ARBA00022840"/>
    </source>
</evidence>
<keyword evidence="5" id="KW-0547">Nucleotide-binding</keyword>
<dbReference type="InterPro" id="IPR036640">
    <property type="entry name" value="ABC1_TM_sf"/>
</dbReference>
<feature type="domain" description="ABC transporter" evidence="10">
    <location>
        <begin position="328"/>
        <end position="563"/>
    </location>
</feature>
<keyword evidence="2" id="KW-0813">Transport</keyword>
<dbReference type="GO" id="GO:0005524">
    <property type="term" value="F:ATP binding"/>
    <property type="evidence" value="ECO:0007669"/>
    <property type="project" value="UniProtKB-KW"/>
</dbReference>
<dbReference type="PANTHER" id="PTHR43394">
    <property type="entry name" value="ATP-DEPENDENT PERMEASE MDL1, MITOCHONDRIAL"/>
    <property type="match status" value="1"/>
</dbReference>
<feature type="transmembrane region" description="Helical" evidence="9">
    <location>
        <begin position="128"/>
        <end position="149"/>
    </location>
</feature>
<evidence type="ECO:0000256" key="1">
    <source>
        <dbReference type="ARBA" id="ARBA00004651"/>
    </source>
</evidence>
<dbReference type="InterPro" id="IPR027417">
    <property type="entry name" value="P-loop_NTPase"/>
</dbReference>
<reference evidence="12" key="1">
    <citation type="submission" date="2021-01" db="EMBL/GenBank/DDBJ databases">
        <title>Description of Breznakiella homolactica.</title>
        <authorList>
            <person name="Song Y."/>
            <person name="Brune A."/>
        </authorList>
    </citation>
    <scope>NUCLEOTIDE SEQUENCE</scope>
    <source>
        <strain evidence="12">RmG30</strain>
    </source>
</reference>
<evidence type="ECO:0000256" key="7">
    <source>
        <dbReference type="ARBA" id="ARBA00022989"/>
    </source>
</evidence>
<dbReference type="EMBL" id="CP067089">
    <property type="protein sequence ID" value="QQO08770.1"/>
    <property type="molecule type" value="Genomic_DNA"/>
</dbReference>
<dbReference type="SMART" id="SM00382">
    <property type="entry name" value="AAA"/>
    <property type="match status" value="1"/>
</dbReference>
<dbReference type="InterPro" id="IPR039421">
    <property type="entry name" value="Type_1_exporter"/>
</dbReference>
<dbReference type="SUPFAM" id="SSF90123">
    <property type="entry name" value="ABC transporter transmembrane region"/>
    <property type="match status" value="1"/>
</dbReference>
<dbReference type="PANTHER" id="PTHR43394:SF1">
    <property type="entry name" value="ATP-BINDING CASSETTE SUB-FAMILY B MEMBER 10, MITOCHONDRIAL"/>
    <property type="match status" value="1"/>
</dbReference>
<dbReference type="GO" id="GO:0005886">
    <property type="term" value="C:plasma membrane"/>
    <property type="evidence" value="ECO:0007669"/>
    <property type="project" value="UniProtKB-SubCell"/>
</dbReference>
<keyword evidence="3" id="KW-1003">Cell membrane</keyword>
<feature type="transmembrane region" description="Helical" evidence="9">
    <location>
        <begin position="155"/>
        <end position="175"/>
    </location>
</feature>
<dbReference type="InterPro" id="IPR017871">
    <property type="entry name" value="ABC_transporter-like_CS"/>
</dbReference>
<evidence type="ECO:0000313" key="13">
    <source>
        <dbReference type="Proteomes" id="UP000595917"/>
    </source>
</evidence>
<dbReference type="RefSeq" id="WP_215626076.1">
    <property type="nucleotide sequence ID" value="NZ_CP067089.2"/>
</dbReference>
<evidence type="ECO:0000259" key="11">
    <source>
        <dbReference type="PROSITE" id="PS50929"/>
    </source>
</evidence>